<feature type="region of interest" description="Disordered" evidence="6">
    <location>
        <begin position="371"/>
        <end position="396"/>
    </location>
</feature>
<evidence type="ECO:0000256" key="5">
    <source>
        <dbReference type="ARBA" id="ARBA00038359"/>
    </source>
</evidence>
<dbReference type="STRING" id="857340.A0A086T0Y7"/>
<evidence type="ECO:0000256" key="1">
    <source>
        <dbReference type="ARBA" id="ARBA00004141"/>
    </source>
</evidence>
<dbReference type="EMBL" id="JPKY01000079">
    <property type="protein sequence ID" value="KFH43019.1"/>
    <property type="molecule type" value="Genomic_DNA"/>
</dbReference>
<dbReference type="Pfam" id="PF20684">
    <property type="entry name" value="Fung_rhodopsin"/>
    <property type="match status" value="1"/>
</dbReference>
<comment type="similarity">
    <text evidence="5">Belongs to the SAT4 family.</text>
</comment>
<proteinExistence type="inferred from homology"/>
<evidence type="ECO:0000256" key="4">
    <source>
        <dbReference type="ARBA" id="ARBA00023136"/>
    </source>
</evidence>
<dbReference type="Proteomes" id="UP000029964">
    <property type="component" value="Unassembled WGS sequence"/>
</dbReference>
<feature type="transmembrane region" description="Helical" evidence="7">
    <location>
        <begin position="132"/>
        <end position="160"/>
    </location>
</feature>
<feature type="transmembrane region" description="Helical" evidence="7">
    <location>
        <begin position="259"/>
        <end position="277"/>
    </location>
</feature>
<evidence type="ECO:0000256" key="2">
    <source>
        <dbReference type="ARBA" id="ARBA00022692"/>
    </source>
</evidence>
<accession>A0A086T0Y7</accession>
<keyword evidence="10" id="KW-1185">Reference proteome</keyword>
<feature type="region of interest" description="Disordered" evidence="6">
    <location>
        <begin position="283"/>
        <end position="307"/>
    </location>
</feature>
<evidence type="ECO:0000256" key="6">
    <source>
        <dbReference type="SAM" id="MobiDB-lite"/>
    </source>
</evidence>
<dbReference type="GO" id="GO:0016020">
    <property type="term" value="C:membrane"/>
    <property type="evidence" value="ECO:0007669"/>
    <property type="project" value="UniProtKB-SubCell"/>
</dbReference>
<evidence type="ECO:0000259" key="8">
    <source>
        <dbReference type="Pfam" id="PF20684"/>
    </source>
</evidence>
<comment type="caution">
    <text evidence="9">The sequence shown here is derived from an EMBL/GenBank/DDBJ whole genome shotgun (WGS) entry which is preliminary data.</text>
</comment>
<dbReference type="OrthoDB" id="2988756at2759"/>
<feature type="transmembrane region" description="Helical" evidence="7">
    <location>
        <begin position="6"/>
        <end position="27"/>
    </location>
</feature>
<sequence length="396" mass="44317">MAGSNFIIEAWTYLAIDLVVVFGRFAARWRENGFSSLGVDDYLMIVAGLLYTAETATAHYVGAYWLGLANSGMTPEQREALDPSSHEHYLRVEGSKTQLFGWLVYTVLLWTLKTCWLFFYRRLGSGVNNMSLKINLGFALVAATFLGTFFTILCGCWPIEKHWQINPDPGNFCQPAVSRLQAWTLICTNLTTDFYIMTIPLPMIWNARISKTKKAGLGVMFCGGFITAVFGGLRCGYVLQDSPEGPQLAGEWSCRESFVAVFITNIPVVFPIIHRHYKRVRQTTTSLSRSRTEGDGSKESSSGFRLGSISSKHVGKKKFKHPLSLPGETFYERYGSEEEIVRDAADKSSKEPRRAAKAADDIVVTTTWQVQSKETDTAERHEDMRRAVSGYRSAGV</sequence>
<keyword evidence="2 7" id="KW-0812">Transmembrane</keyword>
<dbReference type="PANTHER" id="PTHR33048">
    <property type="entry name" value="PTH11-LIKE INTEGRAL MEMBRANE PROTEIN (AFU_ORTHOLOGUE AFUA_5G11245)"/>
    <property type="match status" value="1"/>
</dbReference>
<comment type="subcellular location">
    <subcellularLocation>
        <location evidence="1">Membrane</location>
        <topology evidence="1">Multi-pass membrane protein</topology>
    </subcellularLocation>
</comment>
<evidence type="ECO:0000313" key="10">
    <source>
        <dbReference type="Proteomes" id="UP000029964"/>
    </source>
</evidence>
<evidence type="ECO:0000256" key="3">
    <source>
        <dbReference type="ARBA" id="ARBA00022989"/>
    </source>
</evidence>
<evidence type="ECO:0000313" key="9">
    <source>
        <dbReference type="EMBL" id="KFH43019.1"/>
    </source>
</evidence>
<keyword evidence="3 7" id="KW-1133">Transmembrane helix</keyword>
<dbReference type="PANTHER" id="PTHR33048:SF2">
    <property type="entry name" value="SRPK"/>
    <property type="match status" value="1"/>
</dbReference>
<feature type="transmembrane region" description="Helical" evidence="7">
    <location>
        <begin position="217"/>
        <end position="239"/>
    </location>
</feature>
<gene>
    <name evidence="9" type="ORF">ACRE_062210</name>
</gene>
<feature type="domain" description="Rhodopsin" evidence="8">
    <location>
        <begin position="24"/>
        <end position="274"/>
    </location>
</feature>
<feature type="transmembrane region" description="Helical" evidence="7">
    <location>
        <begin position="39"/>
        <end position="66"/>
    </location>
</feature>
<dbReference type="AlphaFoldDB" id="A0A086T0Y7"/>
<organism evidence="9 10">
    <name type="scientific">Hapsidospora chrysogenum (strain ATCC 11550 / CBS 779.69 / DSM 880 / IAM 14645 / JCM 23072 / IMI 49137)</name>
    <name type="common">Acremonium chrysogenum</name>
    <dbReference type="NCBI Taxonomy" id="857340"/>
    <lineage>
        <taxon>Eukaryota</taxon>
        <taxon>Fungi</taxon>
        <taxon>Dikarya</taxon>
        <taxon>Ascomycota</taxon>
        <taxon>Pezizomycotina</taxon>
        <taxon>Sordariomycetes</taxon>
        <taxon>Hypocreomycetidae</taxon>
        <taxon>Hypocreales</taxon>
        <taxon>Bionectriaceae</taxon>
        <taxon>Hapsidospora</taxon>
    </lineage>
</organism>
<dbReference type="HOGENOM" id="CLU_019101_0_1_1"/>
<name>A0A086T0Y7_HAPC1</name>
<feature type="compositionally biased region" description="Basic and acidic residues" evidence="6">
    <location>
        <begin position="373"/>
        <end position="386"/>
    </location>
</feature>
<feature type="transmembrane region" description="Helical" evidence="7">
    <location>
        <begin position="99"/>
        <end position="120"/>
    </location>
</feature>
<reference evidence="10" key="1">
    <citation type="journal article" date="2014" name="Genome Announc.">
        <title>Genome sequence and annotation of Acremonium chrysogenum, producer of the beta-lactam antibiotic cephalosporin C.</title>
        <authorList>
            <person name="Terfehr D."/>
            <person name="Dahlmann T.A."/>
            <person name="Specht T."/>
            <person name="Zadra I."/>
            <person name="Kuernsteiner H."/>
            <person name="Kueck U."/>
        </authorList>
    </citation>
    <scope>NUCLEOTIDE SEQUENCE [LARGE SCALE GENOMIC DNA]</scope>
    <source>
        <strain evidence="10">ATCC 11550 / CBS 779.69 / DSM 880 / IAM 14645 / JCM 23072 / IMI 49137</strain>
    </source>
</reference>
<keyword evidence="4 7" id="KW-0472">Membrane</keyword>
<protein>
    <recommendedName>
        <fullName evidence="8">Rhodopsin domain-containing protein</fullName>
    </recommendedName>
</protein>
<feature type="region of interest" description="Disordered" evidence="6">
    <location>
        <begin position="341"/>
        <end position="360"/>
    </location>
</feature>
<dbReference type="InterPro" id="IPR052337">
    <property type="entry name" value="SAT4-like"/>
</dbReference>
<evidence type="ECO:0000256" key="7">
    <source>
        <dbReference type="SAM" id="Phobius"/>
    </source>
</evidence>
<dbReference type="InterPro" id="IPR049326">
    <property type="entry name" value="Rhodopsin_dom_fungi"/>
</dbReference>